<dbReference type="RefSeq" id="WP_067874999.1">
    <property type="nucleotide sequence ID" value="NZ_JAAXOP010000007.1"/>
</dbReference>
<evidence type="ECO:0000313" key="1">
    <source>
        <dbReference type="EMBL" id="NKY51538.1"/>
    </source>
</evidence>
<reference evidence="1 2" key="1">
    <citation type="submission" date="2020-04" db="EMBL/GenBank/DDBJ databases">
        <title>MicrobeNet Type strains.</title>
        <authorList>
            <person name="Nicholson A.C."/>
        </authorList>
    </citation>
    <scope>NUCLEOTIDE SEQUENCE [LARGE SCALE GENOMIC DNA]</scope>
    <source>
        <strain evidence="1 2">JCM 12354</strain>
    </source>
</reference>
<name>A0A846Y2P6_9NOCA</name>
<comment type="caution">
    <text evidence="1">The sequence shown here is derived from an EMBL/GenBank/DDBJ whole genome shotgun (WGS) entry which is preliminary data.</text>
</comment>
<dbReference type="InterPro" id="IPR020378">
    <property type="entry name" value="DUF4186"/>
</dbReference>
<protein>
    <submittedName>
        <fullName evidence="1">DUF4186 domain-containing protein</fullName>
    </submittedName>
</protein>
<dbReference type="EMBL" id="JAAXOP010000007">
    <property type="protein sequence ID" value="NKY51538.1"/>
    <property type="molecule type" value="Genomic_DNA"/>
</dbReference>
<evidence type="ECO:0000313" key="2">
    <source>
        <dbReference type="Proteomes" id="UP000565711"/>
    </source>
</evidence>
<keyword evidence="2" id="KW-1185">Reference proteome</keyword>
<dbReference type="Proteomes" id="UP000565711">
    <property type="component" value="Unassembled WGS sequence"/>
</dbReference>
<proteinExistence type="predicted"/>
<organism evidence="1 2">
    <name type="scientific">Nocardia vermiculata</name>
    <dbReference type="NCBI Taxonomy" id="257274"/>
    <lineage>
        <taxon>Bacteria</taxon>
        <taxon>Bacillati</taxon>
        <taxon>Actinomycetota</taxon>
        <taxon>Actinomycetes</taxon>
        <taxon>Mycobacteriales</taxon>
        <taxon>Nocardiaceae</taxon>
        <taxon>Nocardia</taxon>
    </lineage>
</organism>
<sequence length="139" mass="15438">MPPDRATLDARLGEIARHPFRAKFHLRAPEVEFVALRGMEVVRRHAADLIGTRLAPAHPARDGKQTPWGGHPVFRAQHATGTCCRSCLQRTHGIAKGNELTDREREYVVEIICRWVELECRAAQDGRTSATGERAAPPG</sequence>
<dbReference type="Pfam" id="PF13811">
    <property type="entry name" value="DUF4186"/>
    <property type="match status" value="1"/>
</dbReference>
<accession>A0A846Y2P6</accession>
<dbReference type="AlphaFoldDB" id="A0A846Y2P6"/>
<gene>
    <name evidence="1" type="ORF">HGA08_15035</name>
</gene>